<dbReference type="InterPro" id="IPR016158">
    <property type="entry name" value="Cullin_homology"/>
</dbReference>
<dbReference type="SUPFAM" id="SSF75632">
    <property type="entry name" value="Cullin homology domain"/>
    <property type="match status" value="1"/>
</dbReference>
<dbReference type="SMART" id="SM00182">
    <property type="entry name" value="CULLIN"/>
    <property type="match status" value="1"/>
</dbReference>
<dbReference type="InterPro" id="IPR059120">
    <property type="entry name" value="Cullin-like_AB"/>
</dbReference>
<dbReference type="Pfam" id="PF00888">
    <property type="entry name" value="Cullin"/>
    <property type="match status" value="1"/>
</dbReference>
<dbReference type="InterPro" id="IPR045093">
    <property type="entry name" value="Cullin"/>
</dbReference>
<keyword evidence="8" id="KW-1185">Reference proteome</keyword>
<sequence length="764" mass="88495">MTSTLPAFTDLNATWAFIQPGLEFILGAQNDQGVTSTMYMNCYTAVYNYCVNKSRRGSTAASVASSTENNSYSLAGAEIYNKLEMYLVQFIRNLRKNPNESFLEFYVRRWTRFTIGAVYMNNVFDYMNRYWVQKERSDGRKDVFDVNTLSLIKWRNEMFQPNADILIEQVLDLIEKQRNHLIVDTNLISSAIKSLVYLSIDIQDLKKPNLIIYVNSFEKPFLDATMSYYTKESSEYLANHNVVDYMKKCETRLAEEISRSNTFLEDHSKKAFINILNQAMIENHASEMYDQFIILLEQNQIDHIQRMYKLLMRVPKTLDPLASALEEYIKKEANVAIEKIKNQADTDVKEGRKKSGVEPKAYINTLIAIYNQFNDIVIQAFNKDTKFIRSLDNACRYFVNNNVIALPKPRAACKTPEFLAKYADGFLKSNAKDADIVDMNAENLMIVFKFINDKDTFEEHYRRSLAKRLINGTCKSDELEESVIHRLQEENSIEYTSKMTKMFSDMKASEDLKTKVKETLDQSVVKEFNPLILAQSMWPFRHVPDYDLKVAPELEAPLAHLKQVYGNQHQGRKLQWLFNHGRAEVKANLSRKGKPPFQFQVSNVQLMILMAFNKKPSYSYNELYEIVGCNKTVFDNHLNPLIKFKLVESSSDDLSEAVLKIVEYYNSKKVKVNFISGIKSVDVKQEEEDATREIVAARQTYIQATIVRIMKSRKDLGNADLLNQVMEAASTRFTTRVLDIKKSIDTLIEKEYIRREGDKYVYIS</sequence>
<dbReference type="Pfam" id="PF10557">
    <property type="entry name" value="Cullin_Nedd8"/>
    <property type="match status" value="1"/>
</dbReference>
<dbReference type="KEGG" id="cot:CORT_0D06720"/>
<dbReference type="Gene3D" id="1.20.1310.10">
    <property type="entry name" value="Cullin Repeats"/>
    <property type="match status" value="4"/>
</dbReference>
<dbReference type="OrthoDB" id="27073at2759"/>
<dbReference type="FunFam" id="1.10.10.10:FF:000014">
    <property type="entry name" value="Cullin 1"/>
    <property type="match status" value="1"/>
</dbReference>
<dbReference type="InterPro" id="IPR016159">
    <property type="entry name" value="Cullin_repeat-like_dom_sf"/>
</dbReference>
<dbReference type="GO" id="GO:0031146">
    <property type="term" value="P:SCF-dependent proteasomal ubiquitin-dependent protein catabolic process"/>
    <property type="evidence" value="ECO:0007669"/>
    <property type="project" value="UniProtKB-ARBA"/>
</dbReference>
<dbReference type="InterPro" id="IPR019559">
    <property type="entry name" value="Cullin_neddylation_domain"/>
</dbReference>
<name>H8X5P8_CANO9</name>
<dbReference type="PANTHER" id="PTHR11932">
    <property type="entry name" value="CULLIN"/>
    <property type="match status" value="1"/>
</dbReference>
<dbReference type="Gene3D" id="1.10.10.10">
    <property type="entry name" value="Winged helix-like DNA-binding domain superfamily/Winged helix DNA-binding domain"/>
    <property type="match status" value="1"/>
</dbReference>
<dbReference type="InterPro" id="IPR036317">
    <property type="entry name" value="Cullin_homology_sf"/>
</dbReference>
<dbReference type="GO" id="GO:0031625">
    <property type="term" value="F:ubiquitin protein ligase binding"/>
    <property type="evidence" value="ECO:0007669"/>
    <property type="project" value="InterPro"/>
</dbReference>
<dbReference type="SUPFAM" id="SSF74788">
    <property type="entry name" value="Cullin repeat-like"/>
    <property type="match status" value="1"/>
</dbReference>
<dbReference type="FunFam" id="1.20.1310.10:FF:000029">
    <property type="entry name" value="Cullin homolog 1"/>
    <property type="match status" value="1"/>
</dbReference>
<proteinExistence type="inferred from homology"/>
<dbReference type="Gene3D" id="3.30.230.130">
    <property type="entry name" value="Cullin, Chain C, Domain 2"/>
    <property type="match status" value="1"/>
</dbReference>
<feature type="domain" description="Cullin family profile" evidence="6">
    <location>
        <begin position="414"/>
        <end position="642"/>
    </location>
</feature>
<keyword evidence="3" id="KW-0832">Ubl conjugation</keyword>
<organism evidence="7 8">
    <name type="scientific">Candida orthopsilosis (strain 90-125)</name>
    <name type="common">Yeast</name>
    <dbReference type="NCBI Taxonomy" id="1136231"/>
    <lineage>
        <taxon>Eukaryota</taxon>
        <taxon>Fungi</taxon>
        <taxon>Dikarya</taxon>
        <taxon>Ascomycota</taxon>
        <taxon>Saccharomycotina</taxon>
        <taxon>Pichiomycetes</taxon>
        <taxon>Debaryomycetaceae</taxon>
        <taxon>Candida/Lodderomyces clade</taxon>
        <taxon>Candida</taxon>
    </lineage>
</organism>
<dbReference type="FunFam" id="1.20.1310.10:FF:000001">
    <property type="entry name" value="Cullin 3"/>
    <property type="match status" value="1"/>
</dbReference>
<evidence type="ECO:0000313" key="7">
    <source>
        <dbReference type="EMBL" id="CCG23506.1"/>
    </source>
</evidence>
<dbReference type="InterPro" id="IPR036388">
    <property type="entry name" value="WH-like_DNA-bd_sf"/>
</dbReference>
<dbReference type="Pfam" id="PF26557">
    <property type="entry name" value="Cullin_AB"/>
    <property type="match status" value="1"/>
</dbReference>
<keyword evidence="2" id="KW-1017">Isopeptide bond</keyword>
<dbReference type="Proteomes" id="UP000005018">
    <property type="component" value="Chromosome 4"/>
</dbReference>
<evidence type="ECO:0000256" key="4">
    <source>
        <dbReference type="PROSITE-ProRule" id="PRU00330"/>
    </source>
</evidence>
<reference evidence="7 8" key="1">
    <citation type="journal article" date="2012" name="PLoS ONE">
        <title>Sequence and analysis of the genome of the pathogenic yeast Candida orthopsilosis.</title>
        <authorList>
            <person name="Riccombeni A."/>
            <person name="Vidanes G."/>
            <person name="Proux-Wera E."/>
            <person name="Wolfe K.H."/>
            <person name="Butler G."/>
        </authorList>
    </citation>
    <scope>NUCLEOTIDE SEQUENCE [LARGE SCALE GENOMIC DNA]</scope>
    <source>
        <strain evidence="7 8">Co 90-125</strain>
    </source>
</reference>
<dbReference type="GeneID" id="14540647"/>
<dbReference type="SUPFAM" id="SSF46785">
    <property type="entry name" value="Winged helix' DNA-binding domain"/>
    <property type="match status" value="1"/>
</dbReference>
<accession>H8X5P8</accession>
<gene>
    <name evidence="7" type="ORF">CORT_0D06720</name>
</gene>
<dbReference type="HOGENOM" id="CLU_004747_6_1_1"/>
<comment type="similarity">
    <text evidence="1 4 5">Belongs to the cullin family.</text>
</comment>
<evidence type="ECO:0000313" key="8">
    <source>
        <dbReference type="Proteomes" id="UP000005018"/>
    </source>
</evidence>
<dbReference type="PROSITE" id="PS50069">
    <property type="entry name" value="CULLIN_2"/>
    <property type="match status" value="1"/>
</dbReference>
<evidence type="ECO:0000256" key="3">
    <source>
        <dbReference type="ARBA" id="ARBA00022843"/>
    </source>
</evidence>
<dbReference type="eggNOG" id="KOG2166">
    <property type="taxonomic scope" value="Eukaryota"/>
</dbReference>
<evidence type="ECO:0000259" key="6">
    <source>
        <dbReference type="PROSITE" id="PS50069"/>
    </source>
</evidence>
<dbReference type="RefSeq" id="XP_003869639.1">
    <property type="nucleotide sequence ID" value="XM_003869590.1"/>
</dbReference>
<dbReference type="EMBL" id="HE681722">
    <property type="protein sequence ID" value="CCG23506.1"/>
    <property type="molecule type" value="Genomic_DNA"/>
</dbReference>
<evidence type="ECO:0000256" key="5">
    <source>
        <dbReference type="RuleBase" id="RU003829"/>
    </source>
</evidence>
<evidence type="ECO:0000256" key="1">
    <source>
        <dbReference type="ARBA" id="ARBA00006019"/>
    </source>
</evidence>
<dbReference type="SMART" id="SM00884">
    <property type="entry name" value="Cullin_Nedd8"/>
    <property type="match status" value="1"/>
</dbReference>
<evidence type="ECO:0000256" key="2">
    <source>
        <dbReference type="ARBA" id="ARBA00022499"/>
    </source>
</evidence>
<dbReference type="InterPro" id="IPR036390">
    <property type="entry name" value="WH_DNA-bd_sf"/>
</dbReference>
<dbReference type="InterPro" id="IPR001373">
    <property type="entry name" value="Cullin_N"/>
</dbReference>
<protein>
    <submittedName>
        <fullName evidence="7">Cdc53 cullin, a scaffold subunit of the SCF ubiquitin-ligase complexes</fullName>
    </submittedName>
</protein>
<dbReference type="GO" id="GO:0019005">
    <property type="term" value="C:SCF ubiquitin ligase complex"/>
    <property type="evidence" value="ECO:0007669"/>
    <property type="project" value="UniProtKB-ARBA"/>
</dbReference>
<dbReference type="AlphaFoldDB" id="H8X5P8"/>